<dbReference type="InterPro" id="IPR000542">
    <property type="entry name" value="Carn_acyl_trans"/>
</dbReference>
<evidence type="ECO:0000313" key="6">
    <source>
        <dbReference type="Proteomes" id="UP000786183"/>
    </source>
</evidence>
<proteinExistence type="inferred from homology"/>
<comment type="caution">
    <text evidence="5">The sequence shown here is derived from an EMBL/GenBank/DDBJ whole genome shotgun (WGS) entry which is preliminary data.</text>
</comment>
<accession>A0ABS7WTT1</accession>
<comment type="similarity">
    <text evidence="1">Belongs to the carnitine/choline acetyltransferase family.</text>
</comment>
<reference evidence="5 6" key="1">
    <citation type="submission" date="2020-07" db="EMBL/GenBank/DDBJ databases">
        <title>Transfer of Campylobacter canadensis to the novel genus Avispirillum gen. nov., that also includes two novel species recovered from migratory waterfowl: Avispirillum anseris sp. nov. and Avispirillum brantae sp. nov.</title>
        <authorList>
            <person name="Miller W.G."/>
            <person name="Chapman M.H."/>
            <person name="Yee E."/>
            <person name="Inglis G.D."/>
        </authorList>
    </citation>
    <scope>NUCLEOTIDE SEQUENCE [LARGE SCALE GENOMIC DNA]</scope>
    <source>
        <strain evidence="5 6">L283</strain>
    </source>
</reference>
<keyword evidence="6" id="KW-1185">Reference proteome</keyword>
<protein>
    <submittedName>
        <fullName evidence="5">Choline/carnitine O-acyltransferase</fullName>
    </submittedName>
</protein>
<gene>
    <name evidence="5" type="ORF">AVCANL283_04810</name>
</gene>
<organism evidence="5 6">
    <name type="scientific">Campylobacter canadensis</name>
    <dbReference type="NCBI Taxonomy" id="449520"/>
    <lineage>
        <taxon>Bacteria</taxon>
        <taxon>Pseudomonadati</taxon>
        <taxon>Campylobacterota</taxon>
        <taxon>Epsilonproteobacteria</taxon>
        <taxon>Campylobacterales</taxon>
        <taxon>Campylobacteraceae</taxon>
        <taxon>Campylobacter</taxon>
    </lineage>
</organism>
<dbReference type="RefSeq" id="WP_224325340.1">
    <property type="nucleotide sequence ID" value="NZ_JACGBB010000008.1"/>
</dbReference>
<dbReference type="InterPro" id="IPR042231">
    <property type="entry name" value="Cho/carn_acyl_trans_2"/>
</dbReference>
<keyword evidence="2" id="KW-0808">Transferase</keyword>
<evidence type="ECO:0000256" key="2">
    <source>
        <dbReference type="ARBA" id="ARBA00022679"/>
    </source>
</evidence>
<dbReference type="Proteomes" id="UP000786183">
    <property type="component" value="Unassembled WGS sequence"/>
</dbReference>
<evidence type="ECO:0000313" key="5">
    <source>
        <dbReference type="EMBL" id="MBZ7987424.1"/>
    </source>
</evidence>
<name>A0ABS7WTT1_9BACT</name>
<evidence type="ECO:0000256" key="1">
    <source>
        <dbReference type="ARBA" id="ARBA00005232"/>
    </source>
</evidence>
<dbReference type="InterPro" id="IPR023213">
    <property type="entry name" value="CAT-like_dom_sf"/>
</dbReference>
<dbReference type="InterPro" id="IPR039551">
    <property type="entry name" value="Cho/carn_acyl_trans"/>
</dbReference>
<dbReference type="EMBL" id="JACGBB010000008">
    <property type="protein sequence ID" value="MBZ7987424.1"/>
    <property type="molecule type" value="Genomic_DNA"/>
</dbReference>
<dbReference type="PANTHER" id="PTHR22589">
    <property type="entry name" value="CARNITINE O-ACYLTRANSFERASE"/>
    <property type="match status" value="1"/>
</dbReference>
<evidence type="ECO:0000259" key="4">
    <source>
        <dbReference type="Pfam" id="PF00755"/>
    </source>
</evidence>
<evidence type="ECO:0000256" key="3">
    <source>
        <dbReference type="ARBA" id="ARBA00023315"/>
    </source>
</evidence>
<keyword evidence="3" id="KW-0012">Acyltransferase</keyword>
<feature type="domain" description="Choline/carnitine acyltransferase" evidence="4">
    <location>
        <begin position="5"/>
        <end position="505"/>
    </location>
</feature>
<dbReference type="Gene3D" id="3.30.559.10">
    <property type="entry name" value="Chloramphenicol acetyltransferase-like domain"/>
    <property type="match status" value="1"/>
</dbReference>
<dbReference type="SUPFAM" id="SSF52777">
    <property type="entry name" value="CoA-dependent acyltransferases"/>
    <property type="match status" value="2"/>
</dbReference>
<sequence length="515" mass="61246">MKLQIPSIKQTKDSFYKHALAYDSFDKKLFDEFFDNYAVKLQEKLIQYDTAMQSSYIQRAWRKSYLSTKKALAIQSNFSFKLPCQYDLNDFIFTLAHLIKDYENNLLEFKNTQNKKVCSRQFDVLKGACRIPKLLNDDFALSFLKTDYISILHNNNLYKARILKDKISAVDFDFKEEAKEFSLAHLSFCKQSKAAYLYDKYEDYNCFFEIMENSRFNICIIDKEFKDLNEEQNYMLYNAVIYHYKSLNFIYNKNSKNIYINAEHSFFDGASVAFILEYIHKNLKKADSFVKLEYIEQYFDDEFVKSVKAEYEEYKKEQSKNQMFCVDLFNLDSFSKDFIMQAAIAYASYFVYSKYVSMYEAVDVREYNYARTECLRAISVELLQALKTFTKEDFLLANNEHKNRIKDCKKGLGIDRHLFMLEKLIPCIKDNKAKEFFNSKMYLDVCSSVVSTSSLGKNEYCDVFYFHPVCSDGLGVSYAYFENKCYFACTYFKDEQFNIFKQKIQEFFDRFNKVK</sequence>
<dbReference type="Pfam" id="PF00755">
    <property type="entry name" value="Carn_acyltransf"/>
    <property type="match status" value="1"/>
</dbReference>
<dbReference type="Gene3D" id="3.30.559.70">
    <property type="entry name" value="Choline/Carnitine o-acyltransferase, domain 2"/>
    <property type="match status" value="1"/>
</dbReference>